<feature type="domain" description="HTH cro/C1-type" evidence="1">
    <location>
        <begin position="64"/>
        <end position="117"/>
    </location>
</feature>
<dbReference type="AlphaFoldDB" id="A0A0C1N1F6"/>
<dbReference type="InterPro" id="IPR039060">
    <property type="entry name" value="Antitox_HigA"/>
</dbReference>
<accession>A0A0C1N1F6</accession>
<dbReference type="PANTHER" id="PTHR40455">
    <property type="entry name" value="ANTITOXIN HIGA"/>
    <property type="match status" value="1"/>
</dbReference>
<dbReference type="SUPFAM" id="SSF47413">
    <property type="entry name" value="lambda repressor-like DNA-binding domains"/>
    <property type="match status" value="1"/>
</dbReference>
<dbReference type="InterPro" id="IPR010982">
    <property type="entry name" value="Lambda_DNA-bd_dom_sf"/>
</dbReference>
<dbReference type="SMART" id="SM00530">
    <property type="entry name" value="HTH_XRE"/>
    <property type="match status" value="1"/>
</dbReference>
<dbReference type="EMBL" id="JSWE01000025">
    <property type="protein sequence ID" value="KIE06231.1"/>
    <property type="molecule type" value="Genomic_DNA"/>
</dbReference>
<organism evidence="2 3">
    <name type="scientific">Candidatus Jidaibacter acanthamoebae</name>
    <dbReference type="NCBI Taxonomy" id="86105"/>
    <lineage>
        <taxon>Bacteria</taxon>
        <taxon>Pseudomonadati</taxon>
        <taxon>Pseudomonadota</taxon>
        <taxon>Alphaproteobacteria</taxon>
        <taxon>Rickettsiales</taxon>
        <taxon>Candidatus Midichloriaceae</taxon>
        <taxon>Candidatus Jidaibacter</taxon>
    </lineage>
</organism>
<dbReference type="STRING" id="86105.NF27_AZ00010"/>
<dbReference type="GO" id="GO:0006355">
    <property type="term" value="P:regulation of DNA-templated transcription"/>
    <property type="evidence" value="ECO:0007669"/>
    <property type="project" value="InterPro"/>
</dbReference>
<dbReference type="PROSITE" id="PS50943">
    <property type="entry name" value="HTH_CROC1"/>
    <property type="match status" value="1"/>
</dbReference>
<gene>
    <name evidence="2" type="ORF">NF27_AZ00010</name>
</gene>
<evidence type="ECO:0000313" key="2">
    <source>
        <dbReference type="EMBL" id="KIE06231.1"/>
    </source>
</evidence>
<dbReference type="Proteomes" id="UP000031258">
    <property type="component" value="Unassembled WGS sequence"/>
</dbReference>
<dbReference type="GO" id="GO:0001046">
    <property type="term" value="F:core promoter sequence-specific DNA binding"/>
    <property type="evidence" value="ECO:0007669"/>
    <property type="project" value="TreeGrafter"/>
</dbReference>
<protein>
    <recommendedName>
        <fullName evidence="1">HTH cro/C1-type domain-containing protein</fullName>
    </recommendedName>
</protein>
<reference evidence="2 3" key="1">
    <citation type="submission" date="2014-11" db="EMBL/GenBank/DDBJ databases">
        <title>A Rickettsiales Symbiont of Amoebae With Ancient Features.</title>
        <authorList>
            <person name="Schulz F."/>
            <person name="Martijn J."/>
            <person name="Wascher F."/>
            <person name="Kostanjsek R."/>
            <person name="Ettema T.J."/>
            <person name="Horn M."/>
        </authorList>
    </citation>
    <scope>NUCLEOTIDE SEQUENCE [LARGE SCALE GENOMIC DNA]</scope>
    <source>
        <strain evidence="2 3">UWC36</strain>
    </source>
</reference>
<comment type="caution">
    <text evidence="2">The sequence shown here is derived from an EMBL/GenBank/DDBJ whole genome shotgun (WGS) entry which is preliminary data.</text>
</comment>
<sequence length="127" mass="14761">MLNITIKPIKNLEDYRNALNLVEQLWDAEPDTLKGDQLDILVILIERYEEIHFPIESPDPIEAIKFIMEQKSLTKTDLARILGSSSRASEILSKKRKLSLKMIRSLHDKLHIPYEILASEYNIPSYK</sequence>
<dbReference type="Gene3D" id="1.10.260.40">
    <property type="entry name" value="lambda repressor-like DNA-binding domains"/>
    <property type="match status" value="1"/>
</dbReference>
<proteinExistence type="predicted"/>
<dbReference type="InterPro" id="IPR001387">
    <property type="entry name" value="Cro/C1-type_HTH"/>
</dbReference>
<keyword evidence="3" id="KW-1185">Reference proteome</keyword>
<dbReference type="RefSeq" id="WP_204367844.1">
    <property type="nucleotide sequence ID" value="NZ_JSWE01000025.1"/>
</dbReference>
<evidence type="ECO:0000259" key="1">
    <source>
        <dbReference type="PROSITE" id="PS50943"/>
    </source>
</evidence>
<name>A0A0C1N1F6_9RICK</name>
<evidence type="ECO:0000313" key="3">
    <source>
        <dbReference type="Proteomes" id="UP000031258"/>
    </source>
</evidence>
<dbReference type="PANTHER" id="PTHR40455:SF1">
    <property type="entry name" value="ANTITOXIN HIGA"/>
    <property type="match status" value="1"/>
</dbReference>